<keyword evidence="3" id="KW-1185">Reference proteome</keyword>
<reference evidence="3" key="1">
    <citation type="submission" date="2017-03" db="EMBL/GenBank/DDBJ databases">
        <title>Genomes of endolithic fungi from Antarctica.</title>
        <authorList>
            <person name="Coleine C."/>
            <person name="Masonjones S."/>
            <person name="Stajich J.E."/>
        </authorList>
    </citation>
    <scope>NUCLEOTIDE SEQUENCE [LARGE SCALE GENOMIC DNA]</scope>
    <source>
        <strain evidence="3">CCFEE 5527</strain>
    </source>
</reference>
<dbReference type="Proteomes" id="UP000192596">
    <property type="component" value="Unassembled WGS sequence"/>
</dbReference>
<dbReference type="InParanoid" id="A0A1V8SQB1"/>
<comment type="caution">
    <text evidence="2">The sequence shown here is derived from an EMBL/GenBank/DDBJ whole genome shotgun (WGS) entry which is preliminary data.</text>
</comment>
<evidence type="ECO:0000313" key="3">
    <source>
        <dbReference type="Proteomes" id="UP000192596"/>
    </source>
</evidence>
<evidence type="ECO:0000313" key="2">
    <source>
        <dbReference type="EMBL" id="OQO01365.1"/>
    </source>
</evidence>
<proteinExistence type="predicted"/>
<accession>A0A1V8SQB1</accession>
<dbReference type="AlphaFoldDB" id="A0A1V8SQB1"/>
<sequence>MAGGCVLCPGDSLDICPGGTFTTPKGMTSGACAAVDGNCVGGETAVPTTIVNIPAPAHTPSSGTSTKSAGEIHQTTSSSSTFRSTQTTTSTHSSTVTYKTTSTLKSTVVQKSEPTVMSPKDAAALSFLDTAVDLEK</sequence>
<organism evidence="2 3">
    <name type="scientific">Cryoendolithus antarcticus</name>
    <dbReference type="NCBI Taxonomy" id="1507870"/>
    <lineage>
        <taxon>Eukaryota</taxon>
        <taxon>Fungi</taxon>
        <taxon>Dikarya</taxon>
        <taxon>Ascomycota</taxon>
        <taxon>Pezizomycotina</taxon>
        <taxon>Dothideomycetes</taxon>
        <taxon>Dothideomycetidae</taxon>
        <taxon>Cladosporiales</taxon>
        <taxon>Cladosporiaceae</taxon>
        <taxon>Cryoendolithus</taxon>
    </lineage>
</organism>
<evidence type="ECO:0000256" key="1">
    <source>
        <dbReference type="SAM" id="MobiDB-lite"/>
    </source>
</evidence>
<name>A0A1V8SQB1_9PEZI</name>
<feature type="compositionally biased region" description="Low complexity" evidence="1">
    <location>
        <begin position="74"/>
        <end position="98"/>
    </location>
</feature>
<gene>
    <name evidence="2" type="ORF">B0A48_12920</name>
</gene>
<feature type="region of interest" description="Disordered" evidence="1">
    <location>
        <begin position="53"/>
        <end position="98"/>
    </location>
</feature>
<feature type="compositionally biased region" description="Polar residues" evidence="1">
    <location>
        <begin position="59"/>
        <end position="68"/>
    </location>
</feature>
<protein>
    <submittedName>
        <fullName evidence="2">Uncharacterized protein</fullName>
    </submittedName>
</protein>
<dbReference type="EMBL" id="NAJO01000031">
    <property type="protein sequence ID" value="OQO01365.1"/>
    <property type="molecule type" value="Genomic_DNA"/>
</dbReference>